<dbReference type="AlphaFoldDB" id="A0A080LUD8"/>
<dbReference type="PROSITE" id="PS51782">
    <property type="entry name" value="LYSM"/>
    <property type="match status" value="1"/>
</dbReference>
<feature type="chain" id="PRO_5001750867" evidence="1">
    <location>
        <begin position="20"/>
        <end position="338"/>
    </location>
</feature>
<evidence type="ECO:0000256" key="1">
    <source>
        <dbReference type="SAM" id="SignalP"/>
    </source>
</evidence>
<dbReference type="InterPro" id="IPR036779">
    <property type="entry name" value="LysM_dom_sf"/>
</dbReference>
<gene>
    <name evidence="3" type="ORF">AW09_002728</name>
</gene>
<evidence type="ECO:0000259" key="2">
    <source>
        <dbReference type="PROSITE" id="PS51782"/>
    </source>
</evidence>
<reference evidence="3 4" key="1">
    <citation type="submission" date="2014-02" db="EMBL/GenBank/DDBJ databases">
        <title>Expanding our view of genomic diversity in Candidatus Accumulibacter clades.</title>
        <authorList>
            <person name="Skennerton C.T."/>
            <person name="Barr J.J."/>
            <person name="Slater F.R."/>
            <person name="Bond P.L."/>
            <person name="Tyson G.W."/>
        </authorList>
    </citation>
    <scope>NUCLEOTIDE SEQUENCE [LARGE SCALE GENOMIC DNA]</scope>
    <source>
        <strain evidence="4">BA-91</strain>
    </source>
</reference>
<dbReference type="EMBL" id="JDVG02000438">
    <property type="protein sequence ID" value="KFB72108.1"/>
    <property type="molecule type" value="Genomic_DNA"/>
</dbReference>
<dbReference type="Proteomes" id="UP000020077">
    <property type="component" value="Unassembled WGS sequence"/>
</dbReference>
<name>A0A080LUD8_9PROT</name>
<evidence type="ECO:0000313" key="4">
    <source>
        <dbReference type="Proteomes" id="UP000020077"/>
    </source>
</evidence>
<proteinExistence type="predicted"/>
<dbReference type="Gene3D" id="3.10.350.10">
    <property type="entry name" value="LysM domain"/>
    <property type="match status" value="1"/>
</dbReference>
<accession>A0A080LUD8</accession>
<dbReference type="PANTHER" id="PTHR34700">
    <property type="entry name" value="POTASSIUM BINDING PROTEIN KBP"/>
    <property type="match status" value="1"/>
</dbReference>
<organism evidence="3 4">
    <name type="scientific">Candidatus Accumulibacter phosphatis</name>
    <dbReference type="NCBI Taxonomy" id="327160"/>
    <lineage>
        <taxon>Bacteria</taxon>
        <taxon>Pseudomonadati</taxon>
        <taxon>Pseudomonadota</taxon>
        <taxon>Betaproteobacteria</taxon>
        <taxon>Candidatus Accumulibacter</taxon>
    </lineage>
</organism>
<dbReference type="InterPro" id="IPR018392">
    <property type="entry name" value="LysM"/>
</dbReference>
<dbReference type="PANTHER" id="PTHR34700:SF4">
    <property type="entry name" value="PHAGE-LIKE ELEMENT PBSX PROTEIN XKDP"/>
    <property type="match status" value="1"/>
</dbReference>
<keyword evidence="1" id="KW-0732">Signal</keyword>
<comment type="caution">
    <text evidence="3">The sequence shown here is derived from an EMBL/GenBank/DDBJ whole genome shotgun (WGS) entry which is preliminary data.</text>
</comment>
<dbReference type="CDD" id="cd00118">
    <property type="entry name" value="LysM"/>
    <property type="match status" value="1"/>
</dbReference>
<feature type="domain" description="LysM" evidence="2">
    <location>
        <begin position="32"/>
        <end position="81"/>
    </location>
</feature>
<dbReference type="SUPFAM" id="SSF54106">
    <property type="entry name" value="LysM domain"/>
    <property type="match status" value="1"/>
</dbReference>
<sequence>MIRIMSAFILAMLSALCCAAGQEIQLADGAPSRHIVVPGDTLWDLAGKFLKDPWRWPEVWRMNDEEIKNPHRIFPGDVIVLERDAQGSPRLSLRSTRLVPQIYSTMIREGIPAIPPNVIRPFLSDPLIVEVASLDRAARIIATQQDRVYIGNGDLAYVADADPSRLDWQIYRNGKPLQDPVSKEILGYEAFYLGTARQIEPGKYATFEVVTMKQEIGRGDRLLPTIRPPLVAYVPHKPDFQVNGRVISVYGGVDTAGRGSIVTINRGVRDGIEIGHVLALERNRTVVERDENDTKVMIPIPPERIGLLFVFRTFERLSYGLVVQSQSTVDVNDFARTP</sequence>
<evidence type="ECO:0000313" key="3">
    <source>
        <dbReference type="EMBL" id="KFB72108.1"/>
    </source>
</evidence>
<dbReference type="Pfam" id="PF01476">
    <property type="entry name" value="LysM"/>
    <property type="match status" value="1"/>
</dbReference>
<feature type="signal peptide" evidence="1">
    <location>
        <begin position="1"/>
        <end position="19"/>
    </location>
</feature>
<dbReference type="InterPro" id="IPR052196">
    <property type="entry name" value="Bact_Kbp"/>
</dbReference>
<protein>
    <submittedName>
        <fullName evidence="3">LysM domain protein</fullName>
    </submittedName>
</protein>